<dbReference type="Proteomes" id="UP001159364">
    <property type="component" value="Linkage Group LG03"/>
</dbReference>
<comment type="caution">
    <text evidence="3">The sequence shown here is derived from an EMBL/GenBank/DDBJ whole genome shotgun (WGS) entry which is preliminary data.</text>
</comment>
<dbReference type="Pfam" id="PF14111">
    <property type="entry name" value="DUF4283"/>
    <property type="match status" value="1"/>
</dbReference>
<evidence type="ECO:0000259" key="2">
    <source>
        <dbReference type="Pfam" id="PF14111"/>
    </source>
</evidence>
<feature type="region of interest" description="Disordered" evidence="1">
    <location>
        <begin position="416"/>
        <end position="462"/>
    </location>
</feature>
<name>A0AAV8TTZ3_9ROSI</name>
<feature type="region of interest" description="Disordered" evidence="1">
    <location>
        <begin position="320"/>
        <end position="374"/>
    </location>
</feature>
<feature type="compositionally biased region" description="Polar residues" evidence="1">
    <location>
        <begin position="357"/>
        <end position="374"/>
    </location>
</feature>
<sequence>MSPNDLKGHQAKKGHTRKRDDDQPHLKQSYIAAVTGGSTDAGAAETSAWPEEVPVDVVDGDIMSIFPEQGGSILLSPTLKGKLDKQWEKAVILKVLGCRVGFTMLSNRLCLLWKLRGNVKMVDLDNDFLLVKFQEEGEYIRVLTEGQWTVFGHVIAIQRWSPSFRPSHAVITTAVVWIRIPNLPKARYHPQIFEALGNLVGHTVRIDDATLHASRGKFARIAVEIDLNNPLKPSVELDGETLFISYEGLPQVCIKCGVVGHSPSACAKTVSAAANASTSMGSMGANTTEPSRPLKVTREPPELVATNGCGLRMNVQCRHPKTATSEVKDKASVSRVPKPTERSRKVKKNAKGKSILEQPTTRAEKGQTSASIEQESDLLSSIRLKPSTSERNLIFTIPSHSEMICDNQIIAAQPQVTEERPHSMEGLEDPGDAQLSQKSPFRSSRYRDGLGEKGGINGPLPE</sequence>
<feature type="compositionally biased region" description="Basic and acidic residues" evidence="1">
    <location>
        <begin position="326"/>
        <end position="343"/>
    </location>
</feature>
<evidence type="ECO:0000256" key="1">
    <source>
        <dbReference type="SAM" id="MobiDB-lite"/>
    </source>
</evidence>
<protein>
    <recommendedName>
        <fullName evidence="2">DUF4283 domain-containing protein</fullName>
    </recommendedName>
</protein>
<accession>A0AAV8TTZ3</accession>
<dbReference type="InterPro" id="IPR025558">
    <property type="entry name" value="DUF4283"/>
</dbReference>
<feature type="compositionally biased region" description="Gly residues" evidence="1">
    <location>
        <begin position="452"/>
        <end position="462"/>
    </location>
</feature>
<dbReference type="PANTHER" id="PTHR31286:SF99">
    <property type="entry name" value="DUF4283 DOMAIN-CONTAINING PROTEIN"/>
    <property type="match status" value="1"/>
</dbReference>
<evidence type="ECO:0000313" key="3">
    <source>
        <dbReference type="EMBL" id="KAJ8769549.1"/>
    </source>
</evidence>
<evidence type="ECO:0000313" key="4">
    <source>
        <dbReference type="Proteomes" id="UP001159364"/>
    </source>
</evidence>
<gene>
    <name evidence="3" type="ORF">K2173_005152</name>
</gene>
<dbReference type="PANTHER" id="PTHR31286">
    <property type="entry name" value="GLYCINE-RICH CELL WALL STRUCTURAL PROTEIN 1.8-LIKE"/>
    <property type="match status" value="1"/>
</dbReference>
<reference evidence="3 4" key="1">
    <citation type="submission" date="2021-09" db="EMBL/GenBank/DDBJ databases">
        <title>Genomic insights and catalytic innovation underlie evolution of tropane alkaloids biosynthesis.</title>
        <authorList>
            <person name="Wang Y.-J."/>
            <person name="Tian T."/>
            <person name="Huang J.-P."/>
            <person name="Huang S.-X."/>
        </authorList>
    </citation>
    <scope>NUCLEOTIDE SEQUENCE [LARGE SCALE GENOMIC DNA]</scope>
    <source>
        <strain evidence="3">KIB-2018</strain>
        <tissue evidence="3">Leaf</tissue>
    </source>
</reference>
<dbReference type="InterPro" id="IPR040256">
    <property type="entry name" value="At4g02000-like"/>
</dbReference>
<feature type="region of interest" description="Disordered" evidence="1">
    <location>
        <begin position="1"/>
        <end position="28"/>
    </location>
</feature>
<proteinExistence type="predicted"/>
<dbReference type="EMBL" id="JAIWQS010000003">
    <property type="protein sequence ID" value="KAJ8769549.1"/>
    <property type="molecule type" value="Genomic_DNA"/>
</dbReference>
<keyword evidence="4" id="KW-1185">Reference proteome</keyword>
<organism evidence="3 4">
    <name type="scientific">Erythroxylum novogranatense</name>
    <dbReference type="NCBI Taxonomy" id="1862640"/>
    <lineage>
        <taxon>Eukaryota</taxon>
        <taxon>Viridiplantae</taxon>
        <taxon>Streptophyta</taxon>
        <taxon>Embryophyta</taxon>
        <taxon>Tracheophyta</taxon>
        <taxon>Spermatophyta</taxon>
        <taxon>Magnoliopsida</taxon>
        <taxon>eudicotyledons</taxon>
        <taxon>Gunneridae</taxon>
        <taxon>Pentapetalae</taxon>
        <taxon>rosids</taxon>
        <taxon>fabids</taxon>
        <taxon>Malpighiales</taxon>
        <taxon>Erythroxylaceae</taxon>
        <taxon>Erythroxylum</taxon>
    </lineage>
</organism>
<feature type="domain" description="DUF4283" evidence="2">
    <location>
        <begin position="85"/>
        <end position="167"/>
    </location>
</feature>
<dbReference type="AlphaFoldDB" id="A0AAV8TTZ3"/>